<keyword evidence="2 5" id="KW-0808">Transferase</keyword>
<accession>A0A495JJB5</accession>
<evidence type="ECO:0000313" key="6">
    <source>
        <dbReference type="Proteomes" id="UP000277671"/>
    </source>
</evidence>
<gene>
    <name evidence="5" type="ORF">BDK92_2735</name>
</gene>
<evidence type="ECO:0000256" key="2">
    <source>
        <dbReference type="ARBA" id="ARBA00022679"/>
    </source>
</evidence>
<keyword evidence="3" id="KW-0949">S-adenosyl-L-methionine</keyword>
<sequence length="276" mass="29874">MSTTTNTPAGSPPAAGRYTFDNATPEAANQVRLLAEILDDHSTSVLARLDPEPGWRCLDLGSGAGSVATWLASRVSPTGRVTAIDTDPRHIPTHDLVHIRQGDATELDLGDKEYDLIHARLLTMHLEQRRTLLGRMTRALKPGGLLVLSEWDCTNTDTMLLRGTAEAAQAFAAFQEKLLALAVTNGASLNWAREVPLAMHHAGLIDIESEVHSRLWAGGEAGCLLHASNSRQMESALLAAGMTTAYLTTLRRAMSDPATLTWMYPMVTTVGRRAEN</sequence>
<dbReference type="GO" id="GO:0032259">
    <property type="term" value="P:methylation"/>
    <property type="evidence" value="ECO:0007669"/>
    <property type="project" value="UniProtKB-KW"/>
</dbReference>
<evidence type="ECO:0000256" key="1">
    <source>
        <dbReference type="ARBA" id="ARBA00022603"/>
    </source>
</evidence>
<name>A0A495JJB5_9ACTN</name>
<protein>
    <submittedName>
        <fullName evidence="5">Methyltransferase family protein</fullName>
    </submittedName>
</protein>
<dbReference type="PANTHER" id="PTHR43464:SF19">
    <property type="entry name" value="UBIQUINONE BIOSYNTHESIS O-METHYLTRANSFERASE, MITOCHONDRIAL"/>
    <property type="match status" value="1"/>
</dbReference>
<dbReference type="AlphaFoldDB" id="A0A495JJB5"/>
<dbReference type="EMBL" id="RBKT01000001">
    <property type="protein sequence ID" value="RKR88412.1"/>
    <property type="molecule type" value="Genomic_DNA"/>
</dbReference>
<dbReference type="RefSeq" id="WP_121157037.1">
    <property type="nucleotide sequence ID" value="NZ_RBKT01000001.1"/>
</dbReference>
<feature type="domain" description="Methyltransferase type 11" evidence="4">
    <location>
        <begin position="58"/>
        <end position="148"/>
    </location>
</feature>
<keyword evidence="6" id="KW-1185">Reference proteome</keyword>
<reference evidence="5 6" key="1">
    <citation type="submission" date="2018-10" db="EMBL/GenBank/DDBJ databases">
        <title>Sequencing the genomes of 1000 actinobacteria strains.</title>
        <authorList>
            <person name="Klenk H.-P."/>
        </authorList>
    </citation>
    <scope>NUCLEOTIDE SEQUENCE [LARGE SCALE GENOMIC DNA]</scope>
    <source>
        <strain evidence="5 6">DSM 45175</strain>
    </source>
</reference>
<dbReference type="Gene3D" id="3.40.50.150">
    <property type="entry name" value="Vaccinia Virus protein VP39"/>
    <property type="match status" value="1"/>
</dbReference>
<dbReference type="PANTHER" id="PTHR43464">
    <property type="entry name" value="METHYLTRANSFERASE"/>
    <property type="match status" value="1"/>
</dbReference>
<dbReference type="SUPFAM" id="SSF53335">
    <property type="entry name" value="S-adenosyl-L-methionine-dependent methyltransferases"/>
    <property type="match status" value="1"/>
</dbReference>
<keyword evidence="1 5" id="KW-0489">Methyltransferase</keyword>
<dbReference type="Pfam" id="PF08241">
    <property type="entry name" value="Methyltransf_11"/>
    <property type="match status" value="1"/>
</dbReference>
<organism evidence="5 6">
    <name type="scientific">Micromonospora pisi</name>
    <dbReference type="NCBI Taxonomy" id="589240"/>
    <lineage>
        <taxon>Bacteria</taxon>
        <taxon>Bacillati</taxon>
        <taxon>Actinomycetota</taxon>
        <taxon>Actinomycetes</taxon>
        <taxon>Micromonosporales</taxon>
        <taxon>Micromonosporaceae</taxon>
        <taxon>Micromonospora</taxon>
    </lineage>
</organism>
<dbReference type="CDD" id="cd02440">
    <property type="entry name" value="AdoMet_MTases"/>
    <property type="match status" value="1"/>
</dbReference>
<evidence type="ECO:0000259" key="4">
    <source>
        <dbReference type="Pfam" id="PF08241"/>
    </source>
</evidence>
<dbReference type="InterPro" id="IPR029063">
    <property type="entry name" value="SAM-dependent_MTases_sf"/>
</dbReference>
<comment type="caution">
    <text evidence="5">The sequence shown here is derived from an EMBL/GenBank/DDBJ whole genome shotgun (WGS) entry which is preliminary data.</text>
</comment>
<evidence type="ECO:0000256" key="3">
    <source>
        <dbReference type="ARBA" id="ARBA00022691"/>
    </source>
</evidence>
<proteinExistence type="predicted"/>
<dbReference type="Proteomes" id="UP000277671">
    <property type="component" value="Unassembled WGS sequence"/>
</dbReference>
<dbReference type="OrthoDB" id="3469983at2"/>
<dbReference type="InterPro" id="IPR013216">
    <property type="entry name" value="Methyltransf_11"/>
</dbReference>
<evidence type="ECO:0000313" key="5">
    <source>
        <dbReference type="EMBL" id="RKR88412.1"/>
    </source>
</evidence>
<dbReference type="GO" id="GO:0008757">
    <property type="term" value="F:S-adenosylmethionine-dependent methyltransferase activity"/>
    <property type="evidence" value="ECO:0007669"/>
    <property type="project" value="InterPro"/>
</dbReference>